<sequence>MEALSLHCSEPAHRAPAPSPSGRCPCRAHQQKRLHMAALFDRRRGRLTVRQPPRR</sequence>
<protein>
    <submittedName>
        <fullName evidence="2">Uncharacterized protein</fullName>
    </submittedName>
</protein>
<evidence type="ECO:0000313" key="2">
    <source>
        <dbReference type="EMBL" id="AVR87453.1"/>
    </source>
</evidence>
<evidence type="ECO:0000256" key="1">
    <source>
        <dbReference type="SAM" id="MobiDB-lite"/>
    </source>
</evidence>
<dbReference type="KEGG" id="tak:Tharo_0504"/>
<accession>A0A2R4BJR5</accession>
<dbReference type="EMBL" id="CP028339">
    <property type="protein sequence ID" value="AVR87453.1"/>
    <property type="molecule type" value="Genomic_DNA"/>
</dbReference>
<dbReference type="Proteomes" id="UP000241885">
    <property type="component" value="Chromosome"/>
</dbReference>
<reference evidence="2 3" key="1">
    <citation type="submission" date="2018-03" db="EMBL/GenBank/DDBJ databases">
        <title>Complete genome sequence of Thauera aromatica, a model organism for studying aromatic compound degradation under denitrifying conditions.</title>
        <authorList>
            <person name="Lo H.-Y."/>
            <person name="Goris T."/>
            <person name="Boll M."/>
            <person name="Mueller J.A."/>
        </authorList>
    </citation>
    <scope>NUCLEOTIDE SEQUENCE [LARGE SCALE GENOMIC DNA]</scope>
    <source>
        <strain evidence="2 3">K172</strain>
    </source>
</reference>
<evidence type="ECO:0000313" key="3">
    <source>
        <dbReference type="Proteomes" id="UP000241885"/>
    </source>
</evidence>
<organism evidence="2 3">
    <name type="scientific">Thauera aromatica K172</name>
    <dbReference type="NCBI Taxonomy" id="44139"/>
    <lineage>
        <taxon>Bacteria</taxon>
        <taxon>Pseudomonadati</taxon>
        <taxon>Pseudomonadota</taxon>
        <taxon>Betaproteobacteria</taxon>
        <taxon>Rhodocyclales</taxon>
        <taxon>Zoogloeaceae</taxon>
        <taxon>Thauera</taxon>
    </lineage>
</organism>
<proteinExistence type="predicted"/>
<feature type="region of interest" description="Disordered" evidence="1">
    <location>
        <begin position="1"/>
        <end position="29"/>
    </location>
</feature>
<keyword evidence="3" id="KW-1185">Reference proteome</keyword>
<gene>
    <name evidence="2" type="ORF">Tharo_0504</name>
</gene>
<name>A0A2R4BJR5_THAAR</name>
<dbReference type="AlphaFoldDB" id="A0A2R4BJR5"/>